<comment type="caution">
    <text evidence="1">The sequence shown here is derived from an EMBL/GenBank/DDBJ whole genome shotgun (WGS) entry which is preliminary data.</text>
</comment>
<reference evidence="1 2" key="1">
    <citation type="submission" date="2018-11" db="EMBL/GenBank/DDBJ databases">
        <title>Rhodococcus spongicola sp. nov. and Rhodococcus xishaensis sp. nov. from marine sponges.</title>
        <authorList>
            <person name="Li L."/>
            <person name="Lin H.W."/>
        </authorList>
    </citation>
    <scope>NUCLEOTIDE SEQUENCE [LARGE SCALE GENOMIC DNA]</scope>
    <source>
        <strain evidence="1 2">CCTCC AB2014297</strain>
    </source>
</reference>
<sequence>MERVLAEPAAADAAPTVYIVDEMEVVPGRAREFLASYLDQYAPGARARGLTLDRILVSPPVWLDDQSNTVTVTWTVTGADAWWQQRWAAGRDPDVAAWWASADESLVSRRRTTSSALDDLEAVTDV</sequence>
<protein>
    <submittedName>
        <fullName evidence="1">Uncharacterized protein</fullName>
    </submittedName>
</protein>
<evidence type="ECO:0000313" key="2">
    <source>
        <dbReference type="Proteomes" id="UP000286208"/>
    </source>
</evidence>
<dbReference type="EMBL" id="RKLP01000002">
    <property type="protein sequence ID" value="RVW10751.1"/>
    <property type="molecule type" value="Genomic_DNA"/>
</dbReference>
<name>A0A3S3ECG1_9NOCA</name>
<keyword evidence="2" id="KW-1185">Reference proteome</keyword>
<gene>
    <name evidence="1" type="ORF">EGT67_06300</name>
</gene>
<proteinExistence type="predicted"/>
<evidence type="ECO:0000313" key="1">
    <source>
        <dbReference type="EMBL" id="RVW10751.1"/>
    </source>
</evidence>
<dbReference type="OrthoDB" id="4638417at2"/>
<dbReference type="RefSeq" id="WP_127915194.1">
    <property type="nucleotide sequence ID" value="NZ_RKLP01000002.1"/>
</dbReference>
<accession>A0A3S3ECG1</accession>
<dbReference type="Proteomes" id="UP000286208">
    <property type="component" value="Unassembled WGS sequence"/>
</dbReference>
<dbReference type="AlphaFoldDB" id="A0A3S3ECG1"/>
<dbReference type="Gene3D" id="3.30.70.100">
    <property type="match status" value="1"/>
</dbReference>
<organism evidence="1 2">
    <name type="scientific">Prescottella agglutinans</name>
    <dbReference type="NCBI Taxonomy" id="1644129"/>
    <lineage>
        <taxon>Bacteria</taxon>
        <taxon>Bacillati</taxon>
        <taxon>Actinomycetota</taxon>
        <taxon>Actinomycetes</taxon>
        <taxon>Mycobacteriales</taxon>
        <taxon>Nocardiaceae</taxon>
        <taxon>Prescottella</taxon>
    </lineage>
</organism>